<accession>A0A8H3A0K9</accession>
<proteinExistence type="predicted"/>
<sequence length="225" mass="24853">MDEAGILAVDHPKAGLGVVLVAPFGQLNKLSSQASWTKNWESLSAPLSSPGTVEDLVLVAICFQLYHPDHPVASVEFNDYSLVDDGSFARASGTKDTPPAPSVAQTKLESTKASNSFSSTLPPVVQYEIPGETIRQPLAKIREHTSFASSIPLPTTSHKLRVLEYYLLFLELIKDPEAIKDKHWLRKLKQSYFIEDISKNPQAPSELDALFTSLAIEQQYRMSKN</sequence>
<dbReference type="EMBL" id="CAJMWS010000261">
    <property type="protein sequence ID" value="CAE6386672.1"/>
    <property type="molecule type" value="Genomic_DNA"/>
</dbReference>
<organism evidence="1 2">
    <name type="scientific">Rhizoctonia solani</name>
    <dbReference type="NCBI Taxonomy" id="456999"/>
    <lineage>
        <taxon>Eukaryota</taxon>
        <taxon>Fungi</taxon>
        <taxon>Dikarya</taxon>
        <taxon>Basidiomycota</taxon>
        <taxon>Agaricomycotina</taxon>
        <taxon>Agaricomycetes</taxon>
        <taxon>Cantharellales</taxon>
        <taxon>Ceratobasidiaceae</taxon>
        <taxon>Rhizoctonia</taxon>
    </lineage>
</organism>
<comment type="caution">
    <text evidence="1">The sequence shown here is derived from an EMBL/GenBank/DDBJ whole genome shotgun (WGS) entry which is preliminary data.</text>
</comment>
<dbReference type="AlphaFoldDB" id="A0A8H3A0K9"/>
<name>A0A8H3A0K9_9AGAM</name>
<evidence type="ECO:0000313" key="2">
    <source>
        <dbReference type="Proteomes" id="UP000663846"/>
    </source>
</evidence>
<gene>
    <name evidence="1" type="ORF">RDB_LOCUS40059</name>
</gene>
<protein>
    <submittedName>
        <fullName evidence="1">Uncharacterized protein</fullName>
    </submittedName>
</protein>
<reference evidence="1" key="1">
    <citation type="submission" date="2021-01" db="EMBL/GenBank/DDBJ databases">
        <authorList>
            <person name="Kaushik A."/>
        </authorList>
    </citation>
    <scope>NUCLEOTIDE SEQUENCE</scope>
    <source>
        <strain evidence="1">AG1-1C</strain>
    </source>
</reference>
<dbReference type="Proteomes" id="UP000663846">
    <property type="component" value="Unassembled WGS sequence"/>
</dbReference>
<evidence type="ECO:0000313" key="1">
    <source>
        <dbReference type="EMBL" id="CAE6386672.1"/>
    </source>
</evidence>